<protein>
    <submittedName>
        <fullName evidence="1">Uncharacterized protein</fullName>
    </submittedName>
</protein>
<dbReference type="AlphaFoldDB" id="S8EI17"/>
<accession>S8EI17</accession>
<organism evidence="1 2">
    <name type="scientific">Fomitopsis schrenkii</name>
    <name type="common">Brown rot fungus</name>
    <dbReference type="NCBI Taxonomy" id="2126942"/>
    <lineage>
        <taxon>Eukaryota</taxon>
        <taxon>Fungi</taxon>
        <taxon>Dikarya</taxon>
        <taxon>Basidiomycota</taxon>
        <taxon>Agaricomycotina</taxon>
        <taxon>Agaricomycetes</taxon>
        <taxon>Polyporales</taxon>
        <taxon>Fomitopsis</taxon>
    </lineage>
</organism>
<gene>
    <name evidence="1" type="ORF">FOMPIDRAFT_1045457</name>
</gene>
<sequence>MSGGRRSPSALVVLLLKDNTSYFMYVEPVCQDASLRTYEDSLFLLLNIAQVISQRFLGDTFNPIPTFMTPLTTIIISRLILRMRRFAHNSACLPVCSQSSDAAATQGGQDLPESMYDSYLSTVAFCTSSPMLCEDIDQQRIEDMGEHGNEILEVLREQADEEIPRHIE</sequence>
<keyword evidence="2" id="KW-1185">Reference proteome</keyword>
<dbReference type="InParanoid" id="S8EI17"/>
<evidence type="ECO:0000313" key="2">
    <source>
        <dbReference type="Proteomes" id="UP000015241"/>
    </source>
</evidence>
<reference evidence="1 2" key="1">
    <citation type="journal article" date="2012" name="Science">
        <title>The Paleozoic origin of enzymatic lignin decomposition reconstructed from 31 fungal genomes.</title>
        <authorList>
            <person name="Floudas D."/>
            <person name="Binder M."/>
            <person name="Riley R."/>
            <person name="Barry K."/>
            <person name="Blanchette R.A."/>
            <person name="Henrissat B."/>
            <person name="Martinez A.T."/>
            <person name="Otillar R."/>
            <person name="Spatafora J.W."/>
            <person name="Yadav J.S."/>
            <person name="Aerts A."/>
            <person name="Benoit I."/>
            <person name="Boyd A."/>
            <person name="Carlson A."/>
            <person name="Copeland A."/>
            <person name="Coutinho P.M."/>
            <person name="de Vries R.P."/>
            <person name="Ferreira P."/>
            <person name="Findley K."/>
            <person name="Foster B."/>
            <person name="Gaskell J."/>
            <person name="Glotzer D."/>
            <person name="Gorecki P."/>
            <person name="Heitman J."/>
            <person name="Hesse C."/>
            <person name="Hori C."/>
            <person name="Igarashi K."/>
            <person name="Jurgens J.A."/>
            <person name="Kallen N."/>
            <person name="Kersten P."/>
            <person name="Kohler A."/>
            <person name="Kuees U."/>
            <person name="Kumar T.K.A."/>
            <person name="Kuo A."/>
            <person name="LaButti K."/>
            <person name="Larrondo L.F."/>
            <person name="Lindquist E."/>
            <person name="Ling A."/>
            <person name="Lombard V."/>
            <person name="Lucas S."/>
            <person name="Lundell T."/>
            <person name="Martin R."/>
            <person name="McLaughlin D.J."/>
            <person name="Morgenstern I."/>
            <person name="Morin E."/>
            <person name="Murat C."/>
            <person name="Nagy L.G."/>
            <person name="Nolan M."/>
            <person name="Ohm R.A."/>
            <person name="Patyshakuliyeva A."/>
            <person name="Rokas A."/>
            <person name="Ruiz-Duenas F.J."/>
            <person name="Sabat G."/>
            <person name="Salamov A."/>
            <person name="Samejima M."/>
            <person name="Schmutz J."/>
            <person name="Slot J.C."/>
            <person name="St John F."/>
            <person name="Stenlid J."/>
            <person name="Sun H."/>
            <person name="Sun S."/>
            <person name="Syed K."/>
            <person name="Tsang A."/>
            <person name="Wiebenga A."/>
            <person name="Young D."/>
            <person name="Pisabarro A."/>
            <person name="Eastwood D.C."/>
            <person name="Martin F."/>
            <person name="Cullen D."/>
            <person name="Grigoriev I.V."/>
            <person name="Hibbett D.S."/>
        </authorList>
    </citation>
    <scope>NUCLEOTIDE SEQUENCE</scope>
    <source>
        <strain evidence="2">FP-58527</strain>
    </source>
</reference>
<evidence type="ECO:0000313" key="1">
    <source>
        <dbReference type="EMBL" id="EPT04767.1"/>
    </source>
</evidence>
<proteinExistence type="predicted"/>
<dbReference type="EMBL" id="KE504125">
    <property type="protein sequence ID" value="EPT04767.1"/>
    <property type="molecule type" value="Genomic_DNA"/>
</dbReference>
<dbReference type="STRING" id="743788.S8EI17"/>
<dbReference type="HOGENOM" id="CLU_1586511_0_0_1"/>
<name>S8EI17_FOMSC</name>
<dbReference type="Proteomes" id="UP000015241">
    <property type="component" value="Unassembled WGS sequence"/>
</dbReference>